<comment type="caution">
    <text evidence="5">The sequence shown here is derived from an EMBL/GenBank/DDBJ whole genome shotgun (WGS) entry which is preliminary data.</text>
</comment>
<dbReference type="InterPro" id="IPR051081">
    <property type="entry name" value="HTH_MetalResp_TranReg"/>
</dbReference>
<reference evidence="5 6" key="1">
    <citation type="submission" date="2018-06" db="EMBL/GenBank/DDBJ databases">
        <title>Extensive metabolic versatility and redundancy in microbially diverse, dynamic hydrothermal sediments.</title>
        <authorList>
            <person name="Dombrowski N."/>
            <person name="Teske A."/>
            <person name="Baker B.J."/>
        </authorList>
    </citation>
    <scope>NUCLEOTIDE SEQUENCE [LARGE SCALE GENOMIC DNA]</scope>
    <source>
        <strain evidence="5">B35_G9</strain>
    </source>
</reference>
<keyword evidence="2" id="KW-0238">DNA-binding</keyword>
<keyword evidence="1" id="KW-0805">Transcription regulation</keyword>
<evidence type="ECO:0000313" key="5">
    <source>
        <dbReference type="EMBL" id="RKX64963.1"/>
    </source>
</evidence>
<dbReference type="SUPFAM" id="SSF46785">
    <property type="entry name" value="Winged helix' DNA-binding domain"/>
    <property type="match status" value="1"/>
</dbReference>
<dbReference type="PROSITE" id="PS50987">
    <property type="entry name" value="HTH_ARSR_2"/>
    <property type="match status" value="1"/>
</dbReference>
<sequence length="105" mass="12113">MIDEIRKLKAIACGVRLRILNVLLHKEEGLFVCDLVNILGIHQYNISKHLMILKNVGLVSDKKVGRSVLYKINSENSVIINFIKSMDLNRYPEYKKDIEKLDGFL</sequence>
<dbReference type="AlphaFoldDB" id="A0A660S7V5"/>
<evidence type="ECO:0000256" key="1">
    <source>
        <dbReference type="ARBA" id="ARBA00023015"/>
    </source>
</evidence>
<keyword evidence="3" id="KW-0804">Transcription</keyword>
<dbReference type="PANTHER" id="PTHR33154">
    <property type="entry name" value="TRANSCRIPTIONAL REGULATOR, ARSR FAMILY"/>
    <property type="match status" value="1"/>
</dbReference>
<dbReference type="GO" id="GO:0003700">
    <property type="term" value="F:DNA-binding transcription factor activity"/>
    <property type="evidence" value="ECO:0007669"/>
    <property type="project" value="InterPro"/>
</dbReference>
<dbReference type="CDD" id="cd00090">
    <property type="entry name" value="HTH_ARSR"/>
    <property type="match status" value="1"/>
</dbReference>
<protein>
    <submittedName>
        <fullName evidence="5">ArsR family transcriptional regulator</fullName>
    </submittedName>
</protein>
<evidence type="ECO:0000313" key="6">
    <source>
        <dbReference type="Proteomes" id="UP000282321"/>
    </source>
</evidence>
<dbReference type="GO" id="GO:0003677">
    <property type="term" value="F:DNA binding"/>
    <property type="evidence" value="ECO:0007669"/>
    <property type="project" value="UniProtKB-KW"/>
</dbReference>
<name>A0A660S7V5_UNCT6</name>
<organism evidence="5 6">
    <name type="scientific">candidate division TA06 bacterium</name>
    <dbReference type="NCBI Taxonomy" id="2250710"/>
    <lineage>
        <taxon>Bacteria</taxon>
        <taxon>Bacteria division TA06</taxon>
    </lineage>
</organism>
<dbReference type="InterPro" id="IPR036390">
    <property type="entry name" value="WH_DNA-bd_sf"/>
</dbReference>
<dbReference type="InterPro" id="IPR011991">
    <property type="entry name" value="ArsR-like_HTH"/>
</dbReference>
<dbReference type="Gene3D" id="1.10.10.10">
    <property type="entry name" value="Winged helix-like DNA-binding domain superfamily/Winged helix DNA-binding domain"/>
    <property type="match status" value="1"/>
</dbReference>
<evidence type="ECO:0000259" key="4">
    <source>
        <dbReference type="PROSITE" id="PS50987"/>
    </source>
</evidence>
<dbReference type="InterPro" id="IPR001845">
    <property type="entry name" value="HTH_ArsR_DNA-bd_dom"/>
</dbReference>
<dbReference type="InterPro" id="IPR036388">
    <property type="entry name" value="WH-like_DNA-bd_sf"/>
</dbReference>
<dbReference type="SMART" id="SM00418">
    <property type="entry name" value="HTH_ARSR"/>
    <property type="match status" value="1"/>
</dbReference>
<dbReference type="Proteomes" id="UP000282321">
    <property type="component" value="Unassembled WGS sequence"/>
</dbReference>
<proteinExistence type="predicted"/>
<gene>
    <name evidence="5" type="ORF">DRP44_07340</name>
</gene>
<dbReference type="PRINTS" id="PR00778">
    <property type="entry name" value="HTHARSR"/>
</dbReference>
<feature type="domain" description="HTH arsR-type" evidence="4">
    <location>
        <begin position="1"/>
        <end position="93"/>
    </location>
</feature>
<dbReference type="EMBL" id="QNBC01000120">
    <property type="protein sequence ID" value="RKX64963.1"/>
    <property type="molecule type" value="Genomic_DNA"/>
</dbReference>
<accession>A0A660S7V5</accession>
<dbReference type="Pfam" id="PF01022">
    <property type="entry name" value="HTH_5"/>
    <property type="match status" value="1"/>
</dbReference>
<evidence type="ECO:0000256" key="2">
    <source>
        <dbReference type="ARBA" id="ARBA00023125"/>
    </source>
</evidence>
<dbReference type="NCBIfam" id="NF033788">
    <property type="entry name" value="HTH_metalloreg"/>
    <property type="match status" value="1"/>
</dbReference>
<evidence type="ECO:0000256" key="3">
    <source>
        <dbReference type="ARBA" id="ARBA00023163"/>
    </source>
</evidence>
<dbReference type="PANTHER" id="PTHR33154:SF18">
    <property type="entry name" value="ARSENICAL RESISTANCE OPERON REPRESSOR"/>
    <property type="match status" value="1"/>
</dbReference>